<accession>K9EH56</accession>
<comment type="similarity">
    <text evidence="1">Belongs to the GSP E family.</text>
</comment>
<dbReference type="Gene3D" id="3.30.450.90">
    <property type="match status" value="1"/>
</dbReference>
<dbReference type="Pfam" id="PF00437">
    <property type="entry name" value="T2SSE"/>
    <property type="match status" value="1"/>
</dbReference>
<dbReference type="PANTHER" id="PTHR30486:SF6">
    <property type="entry name" value="TYPE IV PILUS RETRACTATION ATPASE PILT"/>
    <property type="match status" value="1"/>
</dbReference>
<dbReference type="InterPro" id="IPR001482">
    <property type="entry name" value="T2SS/T4SS_dom"/>
</dbReference>
<dbReference type="NCBIfam" id="TIGR03819">
    <property type="entry name" value="heli_sec_ATPase"/>
    <property type="match status" value="1"/>
</dbReference>
<dbReference type="EMBL" id="AGWL01000005">
    <property type="protein sequence ID" value="EKU95231.1"/>
    <property type="molecule type" value="Genomic_DNA"/>
</dbReference>
<evidence type="ECO:0000256" key="1">
    <source>
        <dbReference type="ARBA" id="ARBA00006611"/>
    </source>
</evidence>
<dbReference type="HOGENOM" id="CLU_005379_8_3_11"/>
<dbReference type="InterPro" id="IPR050921">
    <property type="entry name" value="T4SS_GSP_E_ATPase"/>
</dbReference>
<dbReference type="InterPro" id="IPR022399">
    <property type="entry name" value="TadA-like_ATPase"/>
</dbReference>
<keyword evidence="4" id="KW-1185">Reference proteome</keyword>
<dbReference type="STRING" id="202789.GCA_001457435_01128"/>
<proteinExistence type="inferred from homology"/>
<protein>
    <submittedName>
        <fullName evidence="3">Helicase/secretion neighborhood ATPase</fullName>
    </submittedName>
</protein>
<dbReference type="PANTHER" id="PTHR30486">
    <property type="entry name" value="TWITCHING MOTILITY PROTEIN PILT"/>
    <property type="match status" value="1"/>
</dbReference>
<gene>
    <name evidence="3" type="ORF">HMPREF9233_00992</name>
</gene>
<dbReference type="Proteomes" id="UP000009888">
    <property type="component" value="Unassembled WGS sequence"/>
</dbReference>
<dbReference type="Gene3D" id="3.40.50.300">
    <property type="entry name" value="P-loop containing nucleotide triphosphate hydrolases"/>
    <property type="match status" value="1"/>
</dbReference>
<dbReference type="CDD" id="cd01130">
    <property type="entry name" value="VirB11-like_ATPase"/>
    <property type="match status" value="1"/>
</dbReference>
<name>K9EH56_9ACTO</name>
<dbReference type="PATRIC" id="fig|883066.3.peg.1035"/>
<keyword evidence="3" id="KW-0347">Helicase</keyword>
<dbReference type="InterPro" id="IPR027417">
    <property type="entry name" value="P-loop_NTPase"/>
</dbReference>
<comment type="caution">
    <text evidence="3">The sequence shown here is derived from an EMBL/GenBank/DDBJ whole genome shotgun (WGS) entry which is preliminary data.</text>
</comment>
<keyword evidence="3" id="KW-0067">ATP-binding</keyword>
<dbReference type="SUPFAM" id="SSF52540">
    <property type="entry name" value="P-loop containing nucleoside triphosphate hydrolases"/>
    <property type="match status" value="1"/>
</dbReference>
<dbReference type="GO" id="GO:0004386">
    <property type="term" value="F:helicase activity"/>
    <property type="evidence" value="ECO:0007669"/>
    <property type="project" value="UniProtKB-KW"/>
</dbReference>
<keyword evidence="3" id="KW-0547">Nucleotide-binding</keyword>
<feature type="domain" description="Bacterial type II secretion system protein E" evidence="2">
    <location>
        <begin position="119"/>
        <end position="333"/>
    </location>
</feature>
<dbReference type="AlphaFoldDB" id="K9EH56"/>
<evidence type="ECO:0000313" key="4">
    <source>
        <dbReference type="Proteomes" id="UP000009888"/>
    </source>
</evidence>
<dbReference type="RefSeq" id="WP_007001198.1">
    <property type="nucleotide sequence ID" value="NZ_JH992955.1"/>
</dbReference>
<reference evidence="3 4" key="1">
    <citation type="submission" date="2012-09" db="EMBL/GenBank/DDBJ databases">
        <title>The Genome Sequence of Actinobaculum massiliae ACS-171-V-COL2.</title>
        <authorList>
            <consortium name="The Broad Institute Genome Sequencing Platform"/>
            <person name="Earl A."/>
            <person name="Ward D."/>
            <person name="Feldgarden M."/>
            <person name="Gevers D."/>
            <person name="Saerens B."/>
            <person name="Vaneechoutte M."/>
            <person name="Walker B."/>
            <person name="Young S.K."/>
            <person name="Zeng Q."/>
            <person name="Gargeya S."/>
            <person name="Fitzgerald M."/>
            <person name="Haas B."/>
            <person name="Abouelleil A."/>
            <person name="Alvarado L."/>
            <person name="Arachchi H.M."/>
            <person name="Berlin A."/>
            <person name="Chapman S.B."/>
            <person name="Goldberg J."/>
            <person name="Griggs A."/>
            <person name="Gujja S."/>
            <person name="Hansen M."/>
            <person name="Howarth C."/>
            <person name="Imamovic A."/>
            <person name="Larimer J."/>
            <person name="McCowen C."/>
            <person name="Montmayeur A."/>
            <person name="Murphy C."/>
            <person name="Neiman D."/>
            <person name="Pearson M."/>
            <person name="Priest M."/>
            <person name="Roberts A."/>
            <person name="Saif S."/>
            <person name="Shea T."/>
            <person name="Sisk P."/>
            <person name="Sykes S."/>
            <person name="Wortman J."/>
            <person name="Nusbaum C."/>
            <person name="Birren B."/>
        </authorList>
    </citation>
    <scope>NUCLEOTIDE SEQUENCE [LARGE SCALE GENOMIC DNA]</scope>
    <source>
        <strain evidence="4">ACS-171-V-Col2</strain>
    </source>
</reference>
<dbReference type="GO" id="GO:0016887">
    <property type="term" value="F:ATP hydrolysis activity"/>
    <property type="evidence" value="ECO:0007669"/>
    <property type="project" value="InterPro"/>
</dbReference>
<evidence type="ECO:0000313" key="3">
    <source>
        <dbReference type="EMBL" id="EKU95231.1"/>
    </source>
</evidence>
<organism evidence="3 4">
    <name type="scientific">Actinobaculum massiliense ACS-171-V-Col2</name>
    <dbReference type="NCBI Taxonomy" id="883066"/>
    <lineage>
        <taxon>Bacteria</taxon>
        <taxon>Bacillati</taxon>
        <taxon>Actinomycetota</taxon>
        <taxon>Actinomycetes</taxon>
        <taxon>Actinomycetales</taxon>
        <taxon>Actinomycetaceae</taxon>
        <taxon>Actinobaculum</taxon>
    </lineage>
</organism>
<sequence length="391" mass="40946">MSARGEAHRHEVPRWVRVGLARGESTGDLIARADPEAVGARDILNQGRRLRAVASGFGPELQQLFDDPSVTDVLINGTAGAWVDRGHGLERARALSSRIATASDARALAVRLAAAAGQRLDDAAPIADGTFEGGLRLHAVLPPLAAEGALISLRTQRAITFSLDALTSNGMVPRTLRPVIDALISQRANVMISGATGSGKTTLLAALLGEVPATERILIIEESAELRPHHPHAVHLQVRHANVQGAGEVSMSELVRAAMRMRPDRIVLGECRGAEVRDVLSALNTGHEGGWTTIHANSALDVPARLTALGALAGMGEVVVAAQAASALDAVIHVERRGSQRTIAQIATLSREGSQLNALTALRVENSGKITTGTGWSHLASRLGLTEAGAP</sequence>
<dbReference type="eggNOG" id="COG4962">
    <property type="taxonomic scope" value="Bacteria"/>
</dbReference>
<keyword evidence="3" id="KW-0378">Hydrolase</keyword>
<evidence type="ECO:0000259" key="2">
    <source>
        <dbReference type="Pfam" id="PF00437"/>
    </source>
</evidence>